<keyword evidence="3" id="KW-1185">Reference proteome</keyword>
<dbReference type="EMBL" id="MWLD01000029">
    <property type="protein sequence ID" value="OOV34684.1"/>
    <property type="molecule type" value="Genomic_DNA"/>
</dbReference>
<reference evidence="2 3" key="1">
    <citation type="submission" date="2017-02" db="EMBL/GenBank/DDBJ databases">
        <title>Draft Genome Sequences of 'Candidatus Synechococcus spongiarum', Cyanobacterial Symbionts of the Mediterranean Sponge Aplysina aerophoba from two locations.</title>
        <authorList>
            <person name="Slaby B.M."/>
            <person name="Hentschel U."/>
        </authorList>
    </citation>
    <scope>NUCLEOTIDE SEQUENCE [LARGE SCALE GENOMIC DNA]</scope>
    <source>
        <strain evidence="2">LMB bulk15M</strain>
    </source>
</reference>
<protein>
    <submittedName>
        <fullName evidence="2">Uncharacterized protein</fullName>
    </submittedName>
</protein>
<name>A0A1T1D1I4_9SYNE</name>
<accession>A0A1T1D1I4</accession>
<evidence type="ECO:0000313" key="3">
    <source>
        <dbReference type="Proteomes" id="UP000242636"/>
    </source>
</evidence>
<comment type="caution">
    <text evidence="2">The sequence shown here is derived from an EMBL/GenBank/DDBJ whole genome shotgun (WGS) entry which is preliminary data.</text>
</comment>
<organism evidence="2 3">
    <name type="scientific">Candidatus Synechococcus spongiarum LMB bulk15M</name>
    <dbReference type="NCBI Taxonomy" id="1943582"/>
    <lineage>
        <taxon>Bacteria</taxon>
        <taxon>Bacillati</taxon>
        <taxon>Cyanobacteriota</taxon>
        <taxon>Cyanophyceae</taxon>
        <taxon>Synechococcales</taxon>
        <taxon>Synechococcaceae</taxon>
        <taxon>Synechococcus</taxon>
    </lineage>
</organism>
<gene>
    <name evidence="2" type="ORF">BV61_02260</name>
</gene>
<sequence length="60" mass="6676">MELVGLPVPDREVIPDEPKGARQAESLPCRPDRVRQEPVADIAVVDRRTGFSRQTSALLH</sequence>
<evidence type="ECO:0000313" key="2">
    <source>
        <dbReference type="EMBL" id="OOV34684.1"/>
    </source>
</evidence>
<feature type="region of interest" description="Disordered" evidence="1">
    <location>
        <begin position="1"/>
        <end position="29"/>
    </location>
</feature>
<proteinExistence type="predicted"/>
<dbReference type="AlphaFoldDB" id="A0A1T1D1I4"/>
<feature type="compositionally biased region" description="Basic and acidic residues" evidence="1">
    <location>
        <begin position="9"/>
        <end position="22"/>
    </location>
</feature>
<evidence type="ECO:0000256" key="1">
    <source>
        <dbReference type="SAM" id="MobiDB-lite"/>
    </source>
</evidence>
<dbReference type="Proteomes" id="UP000242636">
    <property type="component" value="Unassembled WGS sequence"/>
</dbReference>